<keyword evidence="2" id="KW-1185">Reference proteome</keyword>
<sequence length="32" mass="3490">MVIKFESSCCRCSTSVCSLPFGTCSSFFLCLC</sequence>
<proteinExistence type="predicted"/>
<feature type="non-terminal residue" evidence="1">
    <location>
        <position position="32"/>
    </location>
</feature>
<dbReference type="AlphaFoldDB" id="A0A3P7WE02"/>
<dbReference type="EMBL" id="UZAF01017785">
    <property type="protein sequence ID" value="VDO44947.1"/>
    <property type="molecule type" value="Genomic_DNA"/>
</dbReference>
<dbReference type="Proteomes" id="UP000268014">
    <property type="component" value="Unassembled WGS sequence"/>
</dbReference>
<gene>
    <name evidence="1" type="ORF">HPLM_LOCUS12177</name>
</gene>
<evidence type="ECO:0000313" key="1">
    <source>
        <dbReference type="EMBL" id="VDO44947.1"/>
    </source>
</evidence>
<organism evidence="1 2">
    <name type="scientific">Haemonchus placei</name>
    <name type="common">Barber's pole worm</name>
    <dbReference type="NCBI Taxonomy" id="6290"/>
    <lineage>
        <taxon>Eukaryota</taxon>
        <taxon>Metazoa</taxon>
        <taxon>Ecdysozoa</taxon>
        <taxon>Nematoda</taxon>
        <taxon>Chromadorea</taxon>
        <taxon>Rhabditida</taxon>
        <taxon>Rhabditina</taxon>
        <taxon>Rhabditomorpha</taxon>
        <taxon>Strongyloidea</taxon>
        <taxon>Trichostrongylidae</taxon>
        <taxon>Haemonchus</taxon>
    </lineage>
</organism>
<reference evidence="1 2" key="1">
    <citation type="submission" date="2018-11" db="EMBL/GenBank/DDBJ databases">
        <authorList>
            <consortium name="Pathogen Informatics"/>
        </authorList>
    </citation>
    <scope>NUCLEOTIDE SEQUENCE [LARGE SCALE GENOMIC DNA]</scope>
    <source>
        <strain evidence="1 2">MHpl1</strain>
    </source>
</reference>
<protein>
    <submittedName>
        <fullName evidence="1">Uncharacterized protein</fullName>
    </submittedName>
</protein>
<evidence type="ECO:0000313" key="2">
    <source>
        <dbReference type="Proteomes" id="UP000268014"/>
    </source>
</evidence>
<accession>A0A3P7WE02</accession>
<name>A0A3P7WE02_HAEPC</name>